<evidence type="ECO:0000259" key="3">
    <source>
        <dbReference type="Pfam" id="PF03781"/>
    </source>
</evidence>
<feature type="region of interest" description="Disordered" evidence="1">
    <location>
        <begin position="381"/>
        <end position="400"/>
    </location>
</feature>
<dbReference type="eggNOG" id="COG1262">
    <property type="taxonomic scope" value="Bacteria"/>
</dbReference>
<dbReference type="InterPro" id="IPR016187">
    <property type="entry name" value="CTDL_fold"/>
</dbReference>
<reference evidence="6 7" key="1">
    <citation type="submission" date="2013-08" db="EMBL/GenBank/DDBJ databases">
        <authorList>
            <person name="Durkin A.S."/>
            <person name="Haft D.R."/>
            <person name="McCorrison J."/>
            <person name="Torralba M."/>
            <person name="Gillis M."/>
            <person name="Haft D.H."/>
            <person name="Methe B."/>
            <person name="Sutton G."/>
            <person name="Nelson K.E."/>
        </authorList>
    </citation>
    <scope>NUCLEOTIDE SEQUENCE [LARGE SCALE GENOMIC DNA]</scope>
    <source>
        <strain evidence="5 7">ATCC 35536</strain>
        <strain evidence="4 6">VPI DR56BR1116</strain>
    </source>
</reference>
<feature type="chain" id="PRO_5004609866" evidence="2">
    <location>
        <begin position="31"/>
        <end position="591"/>
    </location>
</feature>
<dbReference type="Proteomes" id="UP000016412">
    <property type="component" value="Unassembled WGS sequence"/>
</dbReference>
<proteinExistence type="predicted"/>
<evidence type="ECO:0000256" key="2">
    <source>
        <dbReference type="SAM" id="SignalP"/>
    </source>
</evidence>
<dbReference type="PROSITE" id="PS51257">
    <property type="entry name" value="PROKAR_LIPOPROTEIN"/>
    <property type="match status" value="1"/>
</dbReference>
<dbReference type="EMBL" id="AUZJ01000003">
    <property type="protein sequence ID" value="ERF61832.1"/>
    <property type="molecule type" value="Genomic_DNA"/>
</dbReference>
<dbReference type="InterPro" id="IPR026906">
    <property type="entry name" value="LRR_5"/>
</dbReference>
<dbReference type="SUPFAM" id="SSF56436">
    <property type="entry name" value="C-type lectin-like"/>
    <property type="match status" value="1"/>
</dbReference>
<name>U1FCB0_TRESO</name>
<dbReference type="PANTHER" id="PTHR23150:SF19">
    <property type="entry name" value="FORMYLGLYCINE-GENERATING ENZYME"/>
    <property type="match status" value="1"/>
</dbReference>
<dbReference type="STRING" id="1125725.HMPREF1325_0221"/>
<dbReference type="InterPro" id="IPR005532">
    <property type="entry name" value="SUMF_dom"/>
</dbReference>
<dbReference type="InterPro" id="IPR051043">
    <property type="entry name" value="Sulfatase_Mod_Factor_Kinase"/>
</dbReference>
<evidence type="ECO:0000313" key="7">
    <source>
        <dbReference type="Proteomes" id="UP000016646"/>
    </source>
</evidence>
<dbReference type="AlphaFoldDB" id="U1FCB0"/>
<evidence type="ECO:0000313" key="5">
    <source>
        <dbReference type="EMBL" id="ERK03303.1"/>
    </source>
</evidence>
<dbReference type="Pfam" id="PF13306">
    <property type="entry name" value="LRR_5"/>
    <property type="match status" value="1"/>
</dbReference>
<dbReference type="InterPro" id="IPR032675">
    <property type="entry name" value="LRR_dom_sf"/>
</dbReference>
<evidence type="ECO:0000313" key="4">
    <source>
        <dbReference type="EMBL" id="ERF61832.1"/>
    </source>
</evidence>
<dbReference type="InterPro" id="IPR042095">
    <property type="entry name" value="SUMF_sf"/>
</dbReference>
<accession>U1FCB0</accession>
<keyword evidence="2" id="KW-0732">Signal</keyword>
<dbReference type="Gene3D" id="3.90.1580.10">
    <property type="entry name" value="paralog of FGE (formylglycine-generating enzyme)"/>
    <property type="match status" value="1"/>
</dbReference>
<dbReference type="PATRIC" id="fig|1125725.3.peg.153"/>
<dbReference type="Pfam" id="PF03781">
    <property type="entry name" value="FGE-sulfatase"/>
    <property type="match status" value="1"/>
</dbReference>
<feature type="signal peptide" evidence="2">
    <location>
        <begin position="1"/>
        <end position="30"/>
    </location>
</feature>
<gene>
    <name evidence="5" type="ORF">HMPREF0860_2398</name>
    <name evidence="4" type="ORF">HMPREF1325_0221</name>
</gene>
<evidence type="ECO:0000313" key="6">
    <source>
        <dbReference type="Proteomes" id="UP000016412"/>
    </source>
</evidence>
<comment type="caution">
    <text evidence="4">The sequence shown here is derived from an EMBL/GenBank/DDBJ whole genome shotgun (WGS) entry which is preliminary data.</text>
</comment>
<dbReference type="Proteomes" id="UP000016646">
    <property type="component" value="Unassembled WGS sequence"/>
</dbReference>
<organism evidence="4 6">
    <name type="scientific">Treponema socranskii subsp. socranskii VPI DR56BR1116 = ATCC 35536</name>
    <dbReference type="NCBI Taxonomy" id="1125725"/>
    <lineage>
        <taxon>Bacteria</taxon>
        <taxon>Pseudomonadati</taxon>
        <taxon>Spirochaetota</taxon>
        <taxon>Spirochaetia</taxon>
        <taxon>Spirochaetales</taxon>
        <taxon>Treponemataceae</taxon>
        <taxon>Treponema</taxon>
    </lineage>
</organism>
<feature type="domain" description="Sulfatase-modifying factor enzyme-like" evidence="3">
    <location>
        <begin position="348"/>
        <end position="588"/>
    </location>
</feature>
<dbReference type="RefSeq" id="WP_021329229.1">
    <property type="nucleotide sequence ID" value="NZ_AUZJ01000003.1"/>
</dbReference>
<dbReference type="Gene3D" id="3.80.10.10">
    <property type="entry name" value="Ribonuclease Inhibitor"/>
    <property type="match status" value="1"/>
</dbReference>
<dbReference type="OrthoDB" id="9812707at2"/>
<dbReference type="EMBL" id="AVQI01000037">
    <property type="protein sequence ID" value="ERK03303.1"/>
    <property type="molecule type" value="Genomic_DNA"/>
</dbReference>
<protein>
    <submittedName>
        <fullName evidence="4">PF03382 family protein</fullName>
    </submittedName>
</protein>
<dbReference type="PANTHER" id="PTHR23150">
    <property type="entry name" value="SULFATASE MODIFYING FACTOR 1, 2"/>
    <property type="match status" value="1"/>
</dbReference>
<sequence length="591" mass="63630">MKTSKKKAHAFKRGAALAIAVVLFAGLAISCSNGSDSGGTPSITYVQVPYDKLDDYLTNQASETGINYIEITGAIPAADLKGSATDASALGKKLAGASPKKIGLKLPESIEGLTDMYRCFSGCNNVVGLAAIPHGVTSIEDCFRGCTALQNAPIIPEGVTGMGSCFESCTALQEAPAIPKSVTGFSGCFFECSALKTAPIIPAKVTDMTECFYNCTALTEAPVIPAGVVNMDNCFEGCTALKTAPIIPANVAEMAECFKDCAALTGATLKCDYNDGHFNNDFAGCTSLTTGSIRVKLTQLTAYKNKAAKMGTQADKFVGYTDETYTAGGVSFTMKGIEAVTNGTLGRDEEDQNKPHTVSLSAYYIGETEVTQELWQAVMGGNPSHFKGAGNPPDEGEKQAKRPVETISWYFCIAFCNELTKKVNGGAGSECVYWIDGNVYDIRNAAAGQVPNMIDWTKKGFRLPTEAEWEWAAKGGIDYKWAGTDTESELKNYAWYSENSNNKTHEVKKKQPNDYGLYDMTGNVWEWCWDRYGSLSNPLPLDYTGAATGAMRVYRGGAYAHNKDNAHRAFRNGGFPDKMEDHRGLRVVCRP</sequence>
<dbReference type="GO" id="GO:0120147">
    <property type="term" value="F:formylglycine-generating oxidase activity"/>
    <property type="evidence" value="ECO:0007669"/>
    <property type="project" value="TreeGrafter"/>
</dbReference>
<evidence type="ECO:0000256" key="1">
    <source>
        <dbReference type="SAM" id="MobiDB-lite"/>
    </source>
</evidence>
<dbReference type="eggNOG" id="COG5492">
    <property type="taxonomic scope" value="Bacteria"/>
</dbReference>
<keyword evidence="7" id="KW-1185">Reference proteome</keyword>